<dbReference type="Proteomes" id="UP001341840">
    <property type="component" value="Unassembled WGS sequence"/>
</dbReference>
<name>A0ABU6TEU2_9FABA</name>
<dbReference type="PANTHER" id="PTHR33623:SF4">
    <property type="entry name" value="DUF4378 DOMAIN-CONTAINING PROTEIN"/>
    <property type="match status" value="1"/>
</dbReference>
<evidence type="ECO:0000256" key="1">
    <source>
        <dbReference type="SAM" id="MobiDB-lite"/>
    </source>
</evidence>
<gene>
    <name evidence="2" type="ORF">PIB30_038505</name>
</gene>
<feature type="region of interest" description="Disordered" evidence="1">
    <location>
        <begin position="228"/>
        <end position="289"/>
    </location>
</feature>
<protein>
    <recommendedName>
        <fullName evidence="4">DUF4378 domain-containing protein</fullName>
    </recommendedName>
</protein>
<evidence type="ECO:0008006" key="4">
    <source>
        <dbReference type="Google" id="ProtNLM"/>
    </source>
</evidence>
<accession>A0ABU6TEU2</accession>
<evidence type="ECO:0000313" key="2">
    <source>
        <dbReference type="EMBL" id="MED6146855.1"/>
    </source>
</evidence>
<feature type="compositionally biased region" description="Basic and acidic residues" evidence="1">
    <location>
        <begin position="256"/>
        <end position="271"/>
    </location>
</feature>
<sequence length="482" mass="54336">MQSMIKSKKHVARPNSLLLKDYLMRDDLSSCSSNGFKSFPRRQCCSTAVGFLVAEKDLKRCNRRRRRSRRNSTTTTTTLLLAPRSSSFSSSSSSSSVLQRASEAVIKAIKSLPHKSSGRSKKDGSGSVFSRSFSRKLLSRSFWRKAEVAKEEEGTGSTQRWIRTSFRELLMQDSHKTASLNEDTAFTSNAATTTTTTTTCSSSSSSSSSGCGSNSSWGESEFTFSSSSAASSSSIGSGENDVAQVTKDPPPPTGKIHHETTRDWPNEEKEQLSPVSVLDCPFEDDNEGTEQKRMQQKRRHFKAMASVKPVSLEKLMSMSKLNDVEDDDNNNEHYCSVSVTIKHDHNTKRDEKQSNKVEESARNLVHFLLVKTSYNCFVIKAENLLFDYFKQRIVIDNDGLSSSSKELEICKVAEDWVLGNPQELYLGWEVKKGRELYIREMEKCLEWRNNDTHQQVQHLAIELETEVFTTLINELLLDLWIC</sequence>
<evidence type="ECO:0000313" key="3">
    <source>
        <dbReference type="Proteomes" id="UP001341840"/>
    </source>
</evidence>
<feature type="compositionally biased region" description="Low complexity" evidence="1">
    <location>
        <begin position="228"/>
        <end position="237"/>
    </location>
</feature>
<dbReference type="PANTHER" id="PTHR33623">
    <property type="entry name" value="OS04G0572500 PROTEIN"/>
    <property type="match status" value="1"/>
</dbReference>
<proteinExistence type="predicted"/>
<organism evidence="2 3">
    <name type="scientific">Stylosanthes scabra</name>
    <dbReference type="NCBI Taxonomy" id="79078"/>
    <lineage>
        <taxon>Eukaryota</taxon>
        <taxon>Viridiplantae</taxon>
        <taxon>Streptophyta</taxon>
        <taxon>Embryophyta</taxon>
        <taxon>Tracheophyta</taxon>
        <taxon>Spermatophyta</taxon>
        <taxon>Magnoliopsida</taxon>
        <taxon>eudicotyledons</taxon>
        <taxon>Gunneridae</taxon>
        <taxon>Pentapetalae</taxon>
        <taxon>rosids</taxon>
        <taxon>fabids</taxon>
        <taxon>Fabales</taxon>
        <taxon>Fabaceae</taxon>
        <taxon>Papilionoideae</taxon>
        <taxon>50 kb inversion clade</taxon>
        <taxon>dalbergioids sensu lato</taxon>
        <taxon>Dalbergieae</taxon>
        <taxon>Pterocarpus clade</taxon>
        <taxon>Stylosanthes</taxon>
    </lineage>
</organism>
<comment type="caution">
    <text evidence="2">The sequence shown here is derived from an EMBL/GenBank/DDBJ whole genome shotgun (WGS) entry which is preliminary data.</text>
</comment>
<keyword evidence="3" id="KW-1185">Reference proteome</keyword>
<reference evidence="2 3" key="1">
    <citation type="journal article" date="2023" name="Plants (Basel)">
        <title>Bridging the Gap: Combining Genomics and Transcriptomics Approaches to Understand Stylosanthes scabra, an Orphan Legume from the Brazilian Caatinga.</title>
        <authorList>
            <person name="Ferreira-Neto J.R.C."/>
            <person name="da Silva M.D."/>
            <person name="Binneck E."/>
            <person name="de Melo N.F."/>
            <person name="da Silva R.H."/>
            <person name="de Melo A.L.T.M."/>
            <person name="Pandolfi V."/>
            <person name="Bustamante F.O."/>
            <person name="Brasileiro-Vidal A.C."/>
            <person name="Benko-Iseppon A.M."/>
        </authorList>
    </citation>
    <scope>NUCLEOTIDE SEQUENCE [LARGE SCALE GENOMIC DNA]</scope>
    <source>
        <tissue evidence="2">Leaves</tissue>
    </source>
</reference>
<dbReference type="EMBL" id="JASCZI010090820">
    <property type="protein sequence ID" value="MED6146855.1"/>
    <property type="molecule type" value="Genomic_DNA"/>
</dbReference>
<feature type="region of interest" description="Disordered" evidence="1">
    <location>
        <begin position="193"/>
        <end position="213"/>
    </location>
</feature>